<keyword evidence="6" id="KW-1185">Reference proteome</keyword>
<organism evidence="5 6">
    <name type="scientific">Ridgeia piscesae</name>
    <name type="common">Tubeworm</name>
    <dbReference type="NCBI Taxonomy" id="27915"/>
    <lineage>
        <taxon>Eukaryota</taxon>
        <taxon>Metazoa</taxon>
        <taxon>Spiralia</taxon>
        <taxon>Lophotrochozoa</taxon>
        <taxon>Annelida</taxon>
        <taxon>Polychaeta</taxon>
        <taxon>Sedentaria</taxon>
        <taxon>Canalipalpata</taxon>
        <taxon>Sabellida</taxon>
        <taxon>Siboglinidae</taxon>
        <taxon>Ridgeia</taxon>
    </lineage>
</organism>
<dbReference type="SMART" id="SM00326">
    <property type="entry name" value="SH3"/>
    <property type="match status" value="1"/>
</dbReference>
<dbReference type="InterPro" id="IPR001452">
    <property type="entry name" value="SH3_domain"/>
</dbReference>
<feature type="region of interest" description="Disordered" evidence="3">
    <location>
        <begin position="1"/>
        <end position="65"/>
    </location>
</feature>
<dbReference type="Proteomes" id="UP001209878">
    <property type="component" value="Unassembled WGS sequence"/>
</dbReference>
<dbReference type="SUPFAM" id="SSF50044">
    <property type="entry name" value="SH3-domain"/>
    <property type="match status" value="1"/>
</dbReference>
<dbReference type="EMBL" id="JAODUO010000872">
    <property type="protein sequence ID" value="KAK2173475.1"/>
    <property type="molecule type" value="Genomic_DNA"/>
</dbReference>
<comment type="caution">
    <text evidence="5">The sequence shown here is derived from an EMBL/GenBank/DDBJ whole genome shotgun (WGS) entry which is preliminary data.</text>
</comment>
<name>A0AAD9KML9_RIDPI</name>
<dbReference type="InterPro" id="IPR036028">
    <property type="entry name" value="SH3-like_dom_sf"/>
</dbReference>
<evidence type="ECO:0000256" key="2">
    <source>
        <dbReference type="PROSITE-ProRule" id="PRU00192"/>
    </source>
</evidence>
<gene>
    <name evidence="5" type="ORF">NP493_872g00008</name>
</gene>
<dbReference type="AlphaFoldDB" id="A0AAD9KML9"/>
<keyword evidence="1 2" id="KW-0728">SH3 domain</keyword>
<dbReference type="PROSITE" id="PS50002">
    <property type="entry name" value="SH3"/>
    <property type="match status" value="1"/>
</dbReference>
<proteinExistence type="predicted"/>
<dbReference type="Gene3D" id="2.30.30.40">
    <property type="entry name" value="SH3 Domains"/>
    <property type="match status" value="1"/>
</dbReference>
<protein>
    <recommendedName>
        <fullName evidence="4">SH3 domain-containing protein</fullName>
    </recommendedName>
</protein>
<evidence type="ECO:0000256" key="1">
    <source>
        <dbReference type="ARBA" id="ARBA00022443"/>
    </source>
</evidence>
<evidence type="ECO:0000313" key="5">
    <source>
        <dbReference type="EMBL" id="KAK2173475.1"/>
    </source>
</evidence>
<dbReference type="Pfam" id="PF00018">
    <property type="entry name" value="SH3_1"/>
    <property type="match status" value="1"/>
</dbReference>
<evidence type="ECO:0000256" key="3">
    <source>
        <dbReference type="SAM" id="MobiDB-lite"/>
    </source>
</evidence>
<feature type="domain" description="SH3" evidence="4">
    <location>
        <begin position="61"/>
        <end position="127"/>
    </location>
</feature>
<sequence length="132" mass="14233">MSPGRLQGCSRGVFGLTNWEPLRRPGESVTASQGEGARERASPGAKSAASQAPKPSSAPSKSRAPILAKFNYKKNPGSPLGAELNLKQGEKLVYLEVHADNEHWWLAENSDGEVGYVPAGYMMVLIHYSHSK</sequence>
<feature type="compositionally biased region" description="Low complexity" evidence="3">
    <location>
        <begin position="42"/>
        <end position="65"/>
    </location>
</feature>
<reference evidence="5" key="1">
    <citation type="journal article" date="2023" name="Mol. Biol. Evol.">
        <title>Third-Generation Sequencing Reveals the Adaptive Role of the Epigenome in Three Deep-Sea Polychaetes.</title>
        <authorList>
            <person name="Perez M."/>
            <person name="Aroh O."/>
            <person name="Sun Y."/>
            <person name="Lan Y."/>
            <person name="Juniper S.K."/>
            <person name="Young C.R."/>
            <person name="Angers B."/>
            <person name="Qian P.Y."/>
        </authorList>
    </citation>
    <scope>NUCLEOTIDE SEQUENCE</scope>
    <source>
        <strain evidence="5">R07B-5</strain>
    </source>
</reference>
<accession>A0AAD9KML9</accession>
<evidence type="ECO:0000313" key="6">
    <source>
        <dbReference type="Proteomes" id="UP001209878"/>
    </source>
</evidence>
<evidence type="ECO:0000259" key="4">
    <source>
        <dbReference type="PROSITE" id="PS50002"/>
    </source>
</evidence>